<reference evidence="3 4" key="1">
    <citation type="journal article" date="2015" name="Sci. Rep.">
        <title>The power of single molecule real-time sequencing technology in the de novo assembly of a eukaryotic genome.</title>
        <authorList>
            <person name="Sakai H."/>
            <person name="Naito K."/>
            <person name="Ogiso-Tanaka E."/>
            <person name="Takahashi Y."/>
            <person name="Iseki K."/>
            <person name="Muto C."/>
            <person name="Satou K."/>
            <person name="Teruya K."/>
            <person name="Shiroma A."/>
            <person name="Shimoji M."/>
            <person name="Hirano T."/>
            <person name="Itoh T."/>
            <person name="Kaga A."/>
            <person name="Tomooka N."/>
        </authorList>
    </citation>
    <scope>NUCLEOTIDE SEQUENCE [LARGE SCALE GENOMIC DNA]</scope>
    <source>
        <strain evidence="4">cv. Shumari</strain>
    </source>
</reference>
<keyword evidence="2" id="KW-0732">Signal</keyword>
<dbReference type="EMBL" id="AP015035">
    <property type="protein sequence ID" value="BAT78253.1"/>
    <property type="molecule type" value="Genomic_DNA"/>
</dbReference>
<keyword evidence="4" id="KW-1185">Reference proteome</keyword>
<evidence type="ECO:0000313" key="3">
    <source>
        <dbReference type="EMBL" id="BAT78253.1"/>
    </source>
</evidence>
<evidence type="ECO:0000256" key="2">
    <source>
        <dbReference type="SAM" id="SignalP"/>
    </source>
</evidence>
<proteinExistence type="predicted"/>
<dbReference type="AlphaFoldDB" id="A0A0S3RCL8"/>
<organism evidence="3 4">
    <name type="scientific">Vigna angularis var. angularis</name>
    <dbReference type="NCBI Taxonomy" id="157739"/>
    <lineage>
        <taxon>Eukaryota</taxon>
        <taxon>Viridiplantae</taxon>
        <taxon>Streptophyta</taxon>
        <taxon>Embryophyta</taxon>
        <taxon>Tracheophyta</taxon>
        <taxon>Spermatophyta</taxon>
        <taxon>Magnoliopsida</taxon>
        <taxon>eudicotyledons</taxon>
        <taxon>Gunneridae</taxon>
        <taxon>Pentapetalae</taxon>
        <taxon>rosids</taxon>
        <taxon>fabids</taxon>
        <taxon>Fabales</taxon>
        <taxon>Fabaceae</taxon>
        <taxon>Papilionoideae</taxon>
        <taxon>50 kb inversion clade</taxon>
        <taxon>NPAAA clade</taxon>
        <taxon>indigoferoid/millettioid clade</taxon>
        <taxon>Phaseoleae</taxon>
        <taxon>Vigna</taxon>
    </lineage>
</organism>
<gene>
    <name evidence="3" type="primary">Vigan.02G090500</name>
    <name evidence="3" type="ORF">VIGAN_02090500</name>
</gene>
<feature type="region of interest" description="Disordered" evidence="1">
    <location>
        <begin position="38"/>
        <end position="77"/>
    </location>
</feature>
<sequence length="98" mass="11920">MCSCSWFFLLFSLILVLTGTEWGKVIYSITERKICRRKKRNQREERDERIVQENKGRENCEEEEETPQHPSSSRPSYQKSFFLSCFLRLLFWNNPFIF</sequence>
<feature type="compositionally biased region" description="Basic and acidic residues" evidence="1">
    <location>
        <begin position="42"/>
        <end position="59"/>
    </location>
</feature>
<dbReference type="Proteomes" id="UP000291084">
    <property type="component" value="Chromosome 2"/>
</dbReference>
<feature type="compositionally biased region" description="Polar residues" evidence="1">
    <location>
        <begin position="68"/>
        <end position="77"/>
    </location>
</feature>
<name>A0A0S3RCL8_PHAAN</name>
<evidence type="ECO:0000256" key="1">
    <source>
        <dbReference type="SAM" id="MobiDB-lite"/>
    </source>
</evidence>
<accession>A0A0S3RCL8</accession>
<feature type="signal peptide" evidence="2">
    <location>
        <begin position="1"/>
        <end position="19"/>
    </location>
</feature>
<protein>
    <submittedName>
        <fullName evidence="3">Uncharacterized protein</fullName>
    </submittedName>
</protein>
<feature type="chain" id="PRO_5006616927" evidence="2">
    <location>
        <begin position="20"/>
        <end position="98"/>
    </location>
</feature>
<evidence type="ECO:0000313" key="4">
    <source>
        <dbReference type="Proteomes" id="UP000291084"/>
    </source>
</evidence>